<name>A0A193C9N9_AMYOR</name>
<evidence type="ECO:0000313" key="2">
    <source>
        <dbReference type="Proteomes" id="UP000093695"/>
    </source>
</evidence>
<organism evidence="1 2">
    <name type="scientific">Amycolatopsis orientalis</name>
    <name type="common">Nocardia orientalis</name>
    <dbReference type="NCBI Taxonomy" id="31958"/>
    <lineage>
        <taxon>Bacteria</taxon>
        <taxon>Bacillati</taxon>
        <taxon>Actinomycetota</taxon>
        <taxon>Actinomycetes</taxon>
        <taxon>Pseudonocardiales</taxon>
        <taxon>Pseudonocardiaceae</taxon>
        <taxon>Amycolatopsis</taxon>
    </lineage>
</organism>
<reference evidence="1 2" key="1">
    <citation type="journal article" date="2015" name="Genome Announc.">
        <title>Draft Genome Sequence of Norvancomycin-Producing Strain Amycolatopsis orientalis CPCC200066.</title>
        <authorList>
            <person name="Lei X."/>
            <person name="Yuan F."/>
            <person name="Shi Y."/>
            <person name="Li X."/>
            <person name="Wang L."/>
            <person name="Hong B."/>
        </authorList>
    </citation>
    <scope>NUCLEOTIDE SEQUENCE [LARGE SCALE GENOMIC DNA]</scope>
    <source>
        <strain evidence="1 2">B-37</strain>
    </source>
</reference>
<dbReference type="KEGG" id="aori:SD37_39985"/>
<sequence length="152" mass="16642">MERDSVLTELAIAAVQGVSTVLADRFLNRGETSASIRSVVGDVAEIKELQAQDRSTLVELKHLLAQVLERTDGLEVRSRKIRFVPSQSTPDVHAALLNLDLEISRLGAQAHAPVEEETPVGEARARVDDAASIFYQLDEEIADLRRDGEAGR</sequence>
<proteinExistence type="predicted"/>
<dbReference type="Proteomes" id="UP000093695">
    <property type="component" value="Chromosome"/>
</dbReference>
<dbReference type="AlphaFoldDB" id="A0A193C9N9"/>
<accession>A0A193C9N9</accession>
<protein>
    <submittedName>
        <fullName evidence="1">Uncharacterized protein</fullName>
    </submittedName>
</protein>
<keyword evidence="2" id="KW-1185">Reference proteome</keyword>
<dbReference type="STRING" id="31958.SD37_39985"/>
<dbReference type="EMBL" id="CP016174">
    <property type="protein sequence ID" value="ANN21164.1"/>
    <property type="molecule type" value="Genomic_DNA"/>
</dbReference>
<gene>
    <name evidence="1" type="ORF">SD37_39985</name>
</gene>
<evidence type="ECO:0000313" key="1">
    <source>
        <dbReference type="EMBL" id="ANN21164.1"/>
    </source>
</evidence>